<dbReference type="PANTHER" id="PTHR36159:SF1">
    <property type="entry name" value="RETROVIRUS-RELATED POL POLYPROTEIN FROM TRANSPOSON 412-LIKE PROTEIN"/>
    <property type="match status" value="1"/>
</dbReference>
<gene>
    <name evidence="1" type="ORF">ACJMK2_006318</name>
</gene>
<evidence type="ECO:0000313" key="2">
    <source>
        <dbReference type="Proteomes" id="UP001634394"/>
    </source>
</evidence>
<reference evidence="1 2" key="1">
    <citation type="submission" date="2024-11" db="EMBL/GenBank/DDBJ databases">
        <title>Chromosome-level genome assembly of the freshwater bivalve Anodonta woodiana.</title>
        <authorList>
            <person name="Chen X."/>
        </authorList>
    </citation>
    <scope>NUCLEOTIDE SEQUENCE [LARGE SCALE GENOMIC DNA]</scope>
    <source>
        <strain evidence="1">MN2024</strain>
        <tissue evidence="1">Gills</tissue>
    </source>
</reference>
<sequence length="159" mass="17747">MKYEVFYIMFKRIVDPAFDIDAPVRKDDSVRDYQYYSYHAVQPNLRSRIELQVQDTSKYFLPCEAFIEVEGELVLATDTPAVPAPYPAGTQVGLVNNGIMALFESARYLIDGKEIESIERDVDVATTIIGLARYSDDYTRSAGSSMMFAKDSGNTAGGT</sequence>
<accession>A0ABD3VSS7</accession>
<name>A0ABD3VSS7_SINWO</name>
<protein>
    <submittedName>
        <fullName evidence="1">Uncharacterized protein</fullName>
    </submittedName>
</protein>
<organism evidence="1 2">
    <name type="scientific">Sinanodonta woodiana</name>
    <name type="common">Chinese pond mussel</name>
    <name type="synonym">Anodonta woodiana</name>
    <dbReference type="NCBI Taxonomy" id="1069815"/>
    <lineage>
        <taxon>Eukaryota</taxon>
        <taxon>Metazoa</taxon>
        <taxon>Spiralia</taxon>
        <taxon>Lophotrochozoa</taxon>
        <taxon>Mollusca</taxon>
        <taxon>Bivalvia</taxon>
        <taxon>Autobranchia</taxon>
        <taxon>Heteroconchia</taxon>
        <taxon>Palaeoheterodonta</taxon>
        <taxon>Unionida</taxon>
        <taxon>Unionoidea</taxon>
        <taxon>Unionidae</taxon>
        <taxon>Unioninae</taxon>
        <taxon>Sinanodonta</taxon>
    </lineage>
</organism>
<evidence type="ECO:0000313" key="1">
    <source>
        <dbReference type="EMBL" id="KAL3864654.1"/>
    </source>
</evidence>
<keyword evidence="2" id="KW-1185">Reference proteome</keyword>
<dbReference type="EMBL" id="JBJQND010000010">
    <property type="protein sequence ID" value="KAL3864654.1"/>
    <property type="molecule type" value="Genomic_DNA"/>
</dbReference>
<dbReference type="PANTHER" id="PTHR36159">
    <property type="entry name" value="PROTEIN CBG23766"/>
    <property type="match status" value="1"/>
</dbReference>
<dbReference type="Proteomes" id="UP001634394">
    <property type="component" value="Unassembled WGS sequence"/>
</dbReference>
<dbReference type="AlphaFoldDB" id="A0ABD3VSS7"/>
<proteinExistence type="predicted"/>
<comment type="caution">
    <text evidence="1">The sequence shown here is derived from an EMBL/GenBank/DDBJ whole genome shotgun (WGS) entry which is preliminary data.</text>
</comment>